<dbReference type="NCBIfam" id="TIGR02996">
    <property type="entry name" value="rpt_mate_G_obs"/>
    <property type="match status" value="1"/>
</dbReference>
<dbReference type="InterPro" id="IPR032675">
    <property type="entry name" value="LRR_dom_sf"/>
</dbReference>
<reference evidence="1 2" key="1">
    <citation type="submission" date="2017-08" db="EMBL/GenBank/DDBJ databases">
        <title>Infants hospitalized years apart are colonized by the same room-sourced microbial strains.</title>
        <authorList>
            <person name="Brooks B."/>
            <person name="Olm M.R."/>
            <person name="Firek B.A."/>
            <person name="Baker R."/>
            <person name="Thomas B.C."/>
            <person name="Morowitz M.J."/>
            <person name="Banfield J.F."/>
        </authorList>
    </citation>
    <scope>NUCLEOTIDE SEQUENCE [LARGE SCALE GENOMIC DNA]</scope>
    <source>
        <strain evidence="1">S2_003_000_R2_14</strain>
    </source>
</reference>
<dbReference type="PANTHER" id="PTHR13318">
    <property type="entry name" value="PARTNER OF PAIRED, ISOFORM B-RELATED"/>
    <property type="match status" value="1"/>
</dbReference>
<protein>
    <recommendedName>
        <fullName evidence="3">TIGR02996 domain-containing protein</fullName>
    </recommendedName>
</protein>
<sequence>MKKQLWEAVLKSPDNLDARLVYADALTEDGDPRGEFISLQCRMAANRLRGAALKEARAREAELLDAHREEWFGPVEKWLRERDAYTLGQVKVERGFVTACRLWVREADDVEALFKKAPLLESLKLLGAETSSLAPLRALQRLEAASDVSTSVLEFIASGARFERLTHLQLLGVNGVMTVDLTQLPALETLESDVHARAVTLPPSLSSLQWRGASPALMTALTGPPPALRRFGISRLRVDASAVGALLVLAPRLERLVLDWAKFDVGQLAVLMKTPWPKLKALDLSSATLGADGPSLLAALEAPQLESLDLSNTRLKDDAVSMLLSSPLLEHLKELSLRANKVTAASLAPVLKRKHQLRLLNLKKTAVSPAEQQRLAREFPDTRLSR</sequence>
<dbReference type="GO" id="GO:0031146">
    <property type="term" value="P:SCF-dependent proteasomal ubiquitin-dependent protein catabolic process"/>
    <property type="evidence" value="ECO:0007669"/>
    <property type="project" value="TreeGrafter"/>
</dbReference>
<dbReference type="Proteomes" id="UP000249061">
    <property type="component" value="Unassembled WGS sequence"/>
</dbReference>
<dbReference type="PANTHER" id="PTHR13318:SF190">
    <property type="entry name" value="PARTNER OF PAIRED, ISOFORM B"/>
    <property type="match status" value="1"/>
</dbReference>
<evidence type="ECO:0000313" key="2">
    <source>
        <dbReference type="Proteomes" id="UP000249061"/>
    </source>
</evidence>
<dbReference type="EMBL" id="QFQP01000031">
    <property type="protein sequence ID" value="PZR07444.1"/>
    <property type="molecule type" value="Genomic_DNA"/>
</dbReference>
<dbReference type="InterPro" id="IPR014338">
    <property type="entry name" value="CHP02996_rpt-companion-dom"/>
</dbReference>
<dbReference type="SUPFAM" id="SSF52047">
    <property type="entry name" value="RNI-like"/>
    <property type="match status" value="1"/>
</dbReference>
<evidence type="ECO:0000313" key="1">
    <source>
        <dbReference type="EMBL" id="PZR07444.1"/>
    </source>
</evidence>
<organism evidence="1 2">
    <name type="scientific">Archangium gephyra</name>
    <dbReference type="NCBI Taxonomy" id="48"/>
    <lineage>
        <taxon>Bacteria</taxon>
        <taxon>Pseudomonadati</taxon>
        <taxon>Myxococcota</taxon>
        <taxon>Myxococcia</taxon>
        <taxon>Myxococcales</taxon>
        <taxon>Cystobacterineae</taxon>
        <taxon>Archangiaceae</taxon>
        <taxon>Archangium</taxon>
    </lineage>
</organism>
<accession>A0A2W5UVR7</accession>
<dbReference type="AlphaFoldDB" id="A0A2W5UVR7"/>
<dbReference type="Gene3D" id="3.80.10.10">
    <property type="entry name" value="Ribonuclease Inhibitor"/>
    <property type="match status" value="1"/>
</dbReference>
<proteinExistence type="predicted"/>
<evidence type="ECO:0008006" key="3">
    <source>
        <dbReference type="Google" id="ProtNLM"/>
    </source>
</evidence>
<comment type="caution">
    <text evidence="1">The sequence shown here is derived from an EMBL/GenBank/DDBJ whole genome shotgun (WGS) entry which is preliminary data.</text>
</comment>
<gene>
    <name evidence="1" type="ORF">DI536_27725</name>
</gene>
<dbReference type="GO" id="GO:0019005">
    <property type="term" value="C:SCF ubiquitin ligase complex"/>
    <property type="evidence" value="ECO:0007669"/>
    <property type="project" value="TreeGrafter"/>
</dbReference>
<name>A0A2W5UVR7_9BACT</name>